<accession>A0A426Z520</accession>
<dbReference type="InterPro" id="IPR036691">
    <property type="entry name" value="Endo/exonu/phosph_ase_sf"/>
</dbReference>
<evidence type="ECO:0000313" key="1">
    <source>
        <dbReference type="EMBL" id="RRT59077.1"/>
    </source>
</evidence>
<gene>
    <name evidence="1" type="ORF">B296_00028930</name>
</gene>
<name>A0A426Z520_ENSVE</name>
<comment type="caution">
    <text evidence="1">The sequence shown here is derived from an EMBL/GenBank/DDBJ whole genome shotgun (WGS) entry which is preliminary data.</text>
</comment>
<reference evidence="1 2" key="1">
    <citation type="journal article" date="2014" name="Agronomy (Basel)">
        <title>A Draft Genome Sequence for Ensete ventricosum, the Drought-Tolerant Tree Against Hunger.</title>
        <authorList>
            <person name="Harrison J."/>
            <person name="Moore K.A."/>
            <person name="Paszkiewicz K."/>
            <person name="Jones T."/>
            <person name="Grant M."/>
            <person name="Ambacheew D."/>
            <person name="Muzemil S."/>
            <person name="Studholme D.J."/>
        </authorList>
    </citation>
    <scope>NUCLEOTIDE SEQUENCE [LARGE SCALE GENOMIC DNA]</scope>
</reference>
<dbReference type="EMBL" id="AMZH03008378">
    <property type="protein sequence ID" value="RRT59077.1"/>
    <property type="molecule type" value="Genomic_DNA"/>
</dbReference>
<dbReference type="AlphaFoldDB" id="A0A426Z520"/>
<dbReference type="Gene3D" id="3.60.10.10">
    <property type="entry name" value="Endonuclease/exonuclease/phosphatase"/>
    <property type="match status" value="1"/>
</dbReference>
<dbReference type="PANTHER" id="PTHR12121:SF34">
    <property type="entry name" value="PROTEIN ANGEL"/>
    <property type="match status" value="1"/>
</dbReference>
<dbReference type="InterPro" id="IPR050410">
    <property type="entry name" value="CCR4/nocturin_mRNA_transcr"/>
</dbReference>
<protein>
    <submittedName>
        <fullName evidence="1">Uncharacterized protein</fullName>
    </submittedName>
</protein>
<evidence type="ECO:0000313" key="2">
    <source>
        <dbReference type="Proteomes" id="UP000287651"/>
    </source>
</evidence>
<dbReference type="GO" id="GO:0000175">
    <property type="term" value="F:3'-5'-RNA exonuclease activity"/>
    <property type="evidence" value="ECO:0007669"/>
    <property type="project" value="TreeGrafter"/>
</dbReference>
<dbReference type="Proteomes" id="UP000287651">
    <property type="component" value="Unassembled WGS sequence"/>
</dbReference>
<sequence>MLTVLRVHLPSEVPVVGCEIAPYVLVRRPDGSVSIDEVPEPAPLIGYCMKYKCVHPTEQATLQCLVCLKEKVPVAKSYHCTPRCLSDAWQHHRSLHDRAKKTSKESGAEEEELFGRFNSNNGSISMYPTAVAEKSGEAWSEVGFSRTYTPTSDDINHVLKFECVAIDVETRKHVGNVHAVLTSRVIPAPSPTPRHMIPVNVALTGQLDLDGRIASGTFSINNLHIMQVQSDQFEEFFAPELDKHGYQALYKKKTSEVLFHIELYYGCSAPHALLANGKVGQLHPDLAVDPLGILRSTNNLSHQLPLVSIIIVSAYSSFARMAGVSPGLEQQRRRMDALTHEPLFTNCTRDFVGTVDYIFYTGLQLVQ</sequence>
<dbReference type="PANTHER" id="PTHR12121">
    <property type="entry name" value="CARBON CATABOLITE REPRESSOR PROTEIN 4"/>
    <property type="match status" value="1"/>
</dbReference>
<organism evidence="1 2">
    <name type="scientific">Ensete ventricosum</name>
    <name type="common">Abyssinian banana</name>
    <name type="synonym">Musa ensete</name>
    <dbReference type="NCBI Taxonomy" id="4639"/>
    <lineage>
        <taxon>Eukaryota</taxon>
        <taxon>Viridiplantae</taxon>
        <taxon>Streptophyta</taxon>
        <taxon>Embryophyta</taxon>
        <taxon>Tracheophyta</taxon>
        <taxon>Spermatophyta</taxon>
        <taxon>Magnoliopsida</taxon>
        <taxon>Liliopsida</taxon>
        <taxon>Zingiberales</taxon>
        <taxon>Musaceae</taxon>
        <taxon>Ensete</taxon>
    </lineage>
</organism>
<proteinExistence type="predicted"/>